<evidence type="ECO:0008006" key="5">
    <source>
        <dbReference type="Google" id="ProtNLM"/>
    </source>
</evidence>
<protein>
    <recommendedName>
        <fullName evidence="5">Thioesterase domain-containing protein</fullName>
    </recommendedName>
</protein>
<dbReference type="RefSeq" id="WP_046179023.1">
    <property type="nucleotide sequence ID" value="NZ_MAMP01000012.1"/>
</dbReference>
<dbReference type="PIRSF" id="PIRSF003230">
    <property type="entry name" value="YbgC"/>
    <property type="match status" value="1"/>
</dbReference>
<name>A0A1E7DS58_9BACI</name>
<evidence type="ECO:0000256" key="2">
    <source>
        <dbReference type="ARBA" id="ARBA00022801"/>
    </source>
</evidence>
<gene>
    <name evidence="3" type="ORF">BA724_01775</name>
</gene>
<dbReference type="AlphaFoldDB" id="A0A1E7DS58"/>
<organism evidence="3 4">
    <name type="scientific">Domibacillus iocasae</name>
    <dbReference type="NCBI Taxonomy" id="1714016"/>
    <lineage>
        <taxon>Bacteria</taxon>
        <taxon>Bacillati</taxon>
        <taxon>Bacillota</taxon>
        <taxon>Bacilli</taxon>
        <taxon>Bacillales</taxon>
        <taxon>Bacillaceae</taxon>
        <taxon>Domibacillus</taxon>
    </lineage>
</organism>
<dbReference type="NCBIfam" id="TIGR00051">
    <property type="entry name" value="YbgC/FadM family acyl-CoA thioesterase"/>
    <property type="match status" value="1"/>
</dbReference>
<keyword evidence="4" id="KW-1185">Reference proteome</keyword>
<comment type="caution">
    <text evidence="3">The sequence shown here is derived from an EMBL/GenBank/DDBJ whole genome shotgun (WGS) entry which is preliminary data.</text>
</comment>
<dbReference type="PANTHER" id="PTHR31793">
    <property type="entry name" value="4-HYDROXYBENZOYL-COA THIOESTERASE FAMILY MEMBER"/>
    <property type="match status" value="1"/>
</dbReference>
<dbReference type="CDD" id="cd00586">
    <property type="entry name" value="4HBT"/>
    <property type="match status" value="1"/>
</dbReference>
<evidence type="ECO:0000256" key="1">
    <source>
        <dbReference type="ARBA" id="ARBA00005953"/>
    </source>
</evidence>
<comment type="similarity">
    <text evidence="1">Belongs to the 4-hydroxybenzoyl-CoA thioesterase family.</text>
</comment>
<sequence length="142" mass="16593">MYIATEEIQFSYADTDMMGVVYHANYIKWFELGRTKLIEDIGYNYLDMEKAGYYAPVHNLEVTYKKPIKLGDKAFVKTWVEKNHALRAAYGFQIVNGEGDICAEGTTTHIIVKKENGDFKPVRFSKAFPEWFQKYEEIKRKV</sequence>
<dbReference type="InterPro" id="IPR029069">
    <property type="entry name" value="HotDog_dom_sf"/>
</dbReference>
<dbReference type="InterPro" id="IPR050563">
    <property type="entry name" value="4-hydroxybenzoyl-CoA_TE"/>
</dbReference>
<keyword evidence="2" id="KW-0378">Hydrolase</keyword>
<dbReference type="OrthoDB" id="9800856at2"/>
<evidence type="ECO:0000313" key="4">
    <source>
        <dbReference type="Proteomes" id="UP000095658"/>
    </source>
</evidence>
<dbReference type="SUPFAM" id="SSF54637">
    <property type="entry name" value="Thioesterase/thiol ester dehydrase-isomerase"/>
    <property type="match status" value="1"/>
</dbReference>
<evidence type="ECO:0000313" key="3">
    <source>
        <dbReference type="EMBL" id="OES45859.1"/>
    </source>
</evidence>
<proteinExistence type="inferred from homology"/>
<dbReference type="GO" id="GO:0047617">
    <property type="term" value="F:fatty acyl-CoA hydrolase activity"/>
    <property type="evidence" value="ECO:0007669"/>
    <property type="project" value="TreeGrafter"/>
</dbReference>
<dbReference type="InterPro" id="IPR006684">
    <property type="entry name" value="YbgC/YbaW"/>
</dbReference>
<dbReference type="STRING" id="1714016.BA724_01775"/>
<reference evidence="3 4" key="1">
    <citation type="submission" date="2016-06" db="EMBL/GenBank/DDBJ databases">
        <title>Domibacillus iocasae genome sequencing.</title>
        <authorList>
            <person name="Verma A."/>
            <person name="Pal Y."/>
            <person name="Ojha A.K."/>
            <person name="Krishnamurthi S."/>
        </authorList>
    </citation>
    <scope>NUCLEOTIDE SEQUENCE [LARGE SCALE GENOMIC DNA]</scope>
    <source>
        <strain evidence="3 4">DSM 29979</strain>
    </source>
</reference>
<dbReference type="EMBL" id="MAMP01000012">
    <property type="protein sequence ID" value="OES45859.1"/>
    <property type="molecule type" value="Genomic_DNA"/>
</dbReference>
<dbReference type="Proteomes" id="UP000095658">
    <property type="component" value="Unassembled WGS sequence"/>
</dbReference>
<accession>A0A1E7DS58</accession>
<dbReference type="PANTHER" id="PTHR31793:SF27">
    <property type="entry name" value="NOVEL THIOESTERASE SUPERFAMILY DOMAIN AND SAPOSIN A-TYPE DOMAIN CONTAINING PROTEIN (0610012H03RIK)"/>
    <property type="match status" value="1"/>
</dbReference>
<dbReference type="Gene3D" id="3.10.129.10">
    <property type="entry name" value="Hotdog Thioesterase"/>
    <property type="match status" value="1"/>
</dbReference>
<dbReference type="Pfam" id="PF13279">
    <property type="entry name" value="4HBT_2"/>
    <property type="match status" value="1"/>
</dbReference>